<evidence type="ECO:0000313" key="3">
    <source>
        <dbReference type="Proteomes" id="UP000824633"/>
    </source>
</evidence>
<keyword evidence="3" id="KW-1185">Reference proteome</keyword>
<dbReference type="InterPro" id="IPR029044">
    <property type="entry name" value="Nucleotide-diphossugar_trans"/>
</dbReference>
<sequence>MEEYPLVSTIILTYKNFKYIYEAIDSVLKQDYKNIELIINDDGSDNFNKDKLFEYIYINKNDNIKNVIINQNDQNIGTVRNYNTAIKLSSGEYFIGVASDDVFYDNSTITKIIEYFKKTNALIITTKRYLYDEKMKKLLQVLPKKKEIKMIKSLNCNDLFKELSKKNFISGASTPFSKKMIQKYGYFDEEYTLLEDYPTYLKLLKNNCKIHFFEIPIIRYRTEGISNNNIINPTLKQDLYKVIKKEILPNRNIIGNFVYRIKKFEYNREIQLRQYDFYEKSLFYFKNLDIIAYKVIQKFNNYLNTKNF</sequence>
<gene>
    <name evidence="2" type="ORF">psyc5s11_31620</name>
</gene>
<dbReference type="Gene3D" id="3.90.550.10">
    <property type="entry name" value="Spore Coat Polysaccharide Biosynthesis Protein SpsA, Chain A"/>
    <property type="match status" value="1"/>
</dbReference>
<dbReference type="GO" id="GO:0016740">
    <property type="term" value="F:transferase activity"/>
    <property type="evidence" value="ECO:0007669"/>
    <property type="project" value="UniProtKB-KW"/>
</dbReference>
<accession>A0ABM7TDD2</accession>
<feature type="domain" description="Glycosyltransferase 2-like" evidence="1">
    <location>
        <begin position="8"/>
        <end position="144"/>
    </location>
</feature>
<evidence type="ECO:0000259" key="1">
    <source>
        <dbReference type="Pfam" id="PF00535"/>
    </source>
</evidence>
<dbReference type="PANTHER" id="PTHR22916">
    <property type="entry name" value="GLYCOSYLTRANSFERASE"/>
    <property type="match status" value="1"/>
</dbReference>
<reference evidence="3" key="1">
    <citation type="submission" date="2021-07" db="EMBL/GenBank/DDBJ databases">
        <title>Complete genome sequencing of a Clostridium isolate.</title>
        <authorList>
            <person name="Ueki A."/>
            <person name="Tonouchi A."/>
        </authorList>
    </citation>
    <scope>NUCLEOTIDE SEQUENCE [LARGE SCALE GENOMIC DNA]</scope>
    <source>
        <strain evidence="3">C5S11</strain>
    </source>
</reference>
<protein>
    <submittedName>
        <fullName evidence="2">Glycosyl transferase</fullName>
    </submittedName>
</protein>
<organism evidence="2 3">
    <name type="scientific">Clostridium gelidum</name>
    <dbReference type="NCBI Taxonomy" id="704125"/>
    <lineage>
        <taxon>Bacteria</taxon>
        <taxon>Bacillati</taxon>
        <taxon>Bacillota</taxon>
        <taxon>Clostridia</taxon>
        <taxon>Eubacteriales</taxon>
        <taxon>Clostridiaceae</taxon>
        <taxon>Clostridium</taxon>
    </lineage>
</organism>
<keyword evidence="2" id="KW-0808">Transferase</keyword>
<dbReference type="Proteomes" id="UP000824633">
    <property type="component" value="Chromosome"/>
</dbReference>
<evidence type="ECO:0000313" key="2">
    <source>
        <dbReference type="EMBL" id="BCZ47095.1"/>
    </source>
</evidence>
<dbReference type="SUPFAM" id="SSF53448">
    <property type="entry name" value="Nucleotide-diphospho-sugar transferases"/>
    <property type="match status" value="1"/>
</dbReference>
<proteinExistence type="predicted"/>
<dbReference type="EMBL" id="AP024849">
    <property type="protein sequence ID" value="BCZ47095.1"/>
    <property type="molecule type" value="Genomic_DNA"/>
</dbReference>
<dbReference type="RefSeq" id="WP_224033477.1">
    <property type="nucleotide sequence ID" value="NZ_AP024849.1"/>
</dbReference>
<dbReference type="InterPro" id="IPR001173">
    <property type="entry name" value="Glyco_trans_2-like"/>
</dbReference>
<dbReference type="PANTHER" id="PTHR22916:SF3">
    <property type="entry name" value="UDP-GLCNAC:BETAGAL BETA-1,3-N-ACETYLGLUCOSAMINYLTRANSFERASE-LIKE PROTEIN 1"/>
    <property type="match status" value="1"/>
</dbReference>
<name>A0ABM7TDD2_9CLOT</name>
<dbReference type="Pfam" id="PF00535">
    <property type="entry name" value="Glycos_transf_2"/>
    <property type="match status" value="1"/>
</dbReference>